<feature type="compositionally biased region" description="Polar residues" evidence="1">
    <location>
        <begin position="1"/>
        <end position="11"/>
    </location>
</feature>
<organism evidence="2 4">
    <name type="scientific">Pipra filicauda</name>
    <name type="common">Wire-tailed manakin</name>
    <dbReference type="NCBI Taxonomy" id="649802"/>
    <lineage>
        <taxon>Eukaryota</taxon>
        <taxon>Metazoa</taxon>
        <taxon>Chordata</taxon>
        <taxon>Craniata</taxon>
        <taxon>Vertebrata</taxon>
        <taxon>Euteleostomi</taxon>
        <taxon>Archelosauria</taxon>
        <taxon>Archosauria</taxon>
        <taxon>Dinosauria</taxon>
        <taxon>Saurischia</taxon>
        <taxon>Theropoda</taxon>
        <taxon>Coelurosauria</taxon>
        <taxon>Aves</taxon>
        <taxon>Neognathae</taxon>
        <taxon>Neoaves</taxon>
        <taxon>Telluraves</taxon>
        <taxon>Australaves</taxon>
        <taxon>Passeriformes</taxon>
        <taxon>Pipridae</taxon>
        <taxon>Pipra</taxon>
    </lineage>
</organism>
<dbReference type="Gene3D" id="1.20.890.10">
    <property type="entry name" value="cAMP-dependent protein kinase regulatory subunit, dimerization-anchoring domain"/>
    <property type="match status" value="1"/>
</dbReference>
<accession>A0A6J2IVA4</accession>
<sequence length="99" mass="11422">MYMSDSTQDGNTSEAVSSAAETAYETPEPTIFENAYQMSIDYVEKHNIMQIFQEITEKLVYSKPDDPLQFILMEVQSMIEARQAEMERISEENKDVQVL</sequence>
<dbReference type="Pfam" id="PF17819">
    <property type="entry name" value="Tex55"/>
    <property type="match status" value="1"/>
</dbReference>
<dbReference type="SUPFAM" id="SSF47391">
    <property type="entry name" value="Dimerization-anchoring domain of cAMP-dependent PK regulatory subunit"/>
    <property type="match status" value="1"/>
</dbReference>
<feature type="compositionally biased region" description="Low complexity" evidence="1">
    <location>
        <begin position="12"/>
        <end position="24"/>
    </location>
</feature>
<proteinExistence type="predicted"/>
<evidence type="ECO:0000313" key="4">
    <source>
        <dbReference type="RefSeq" id="XP_027604045.1"/>
    </source>
</evidence>
<dbReference type="PANTHER" id="PTHR47110:SF3">
    <property type="entry name" value="TESTIS-SPECIFIC EXPRESSED PROTEIN 55-LIKE"/>
    <property type="match status" value="1"/>
</dbReference>
<dbReference type="CTD" id="152405"/>
<dbReference type="InterPro" id="IPR048377">
    <property type="entry name" value="TEX55_DD"/>
</dbReference>
<dbReference type="RefSeq" id="XP_027604045.1">
    <property type="nucleotide sequence ID" value="XM_027748244.2"/>
</dbReference>
<dbReference type="InterPro" id="IPR040760">
    <property type="entry name" value="Tex55"/>
</dbReference>
<dbReference type="RefSeq" id="XP_027604044.1">
    <property type="nucleotide sequence ID" value="XM_027748243.2"/>
</dbReference>
<reference evidence="3 4" key="1">
    <citation type="submission" date="2025-04" db="UniProtKB">
        <authorList>
            <consortium name="RefSeq"/>
        </authorList>
    </citation>
    <scope>IDENTIFICATION</scope>
    <source>
        <tissue evidence="3 4">Muscle</tissue>
    </source>
</reference>
<keyword evidence="2" id="KW-1185">Reference proteome</keyword>
<feature type="region of interest" description="Disordered" evidence="1">
    <location>
        <begin position="1"/>
        <end position="24"/>
    </location>
</feature>
<dbReference type="Proteomes" id="UP000504627">
    <property type="component" value="Unplaced"/>
</dbReference>
<evidence type="ECO:0000313" key="3">
    <source>
        <dbReference type="RefSeq" id="XP_027604044.1"/>
    </source>
</evidence>
<dbReference type="GeneID" id="114002327"/>
<evidence type="ECO:0000256" key="1">
    <source>
        <dbReference type="SAM" id="MobiDB-lite"/>
    </source>
</evidence>
<dbReference type="AlphaFoldDB" id="A0A6J2IVA4"/>
<protein>
    <submittedName>
        <fullName evidence="3 4">Testis-specific expressed protein 55</fullName>
    </submittedName>
</protein>
<dbReference type="PANTHER" id="PTHR47110">
    <property type="entry name" value="TESTIS-SPECIFIC EXPRESSED PROTEIN 55"/>
    <property type="match status" value="1"/>
</dbReference>
<gene>
    <name evidence="3 4" type="primary">TEX55</name>
</gene>
<name>A0A6J2IVA4_9PASS</name>
<evidence type="ECO:0000313" key="2">
    <source>
        <dbReference type="Proteomes" id="UP000504627"/>
    </source>
</evidence>
<dbReference type="CDD" id="cd22975">
    <property type="entry name" value="DD_TEX55"/>
    <property type="match status" value="1"/>
</dbReference>